<dbReference type="Proteomes" id="UP000031829">
    <property type="component" value="Plasmid pBMV_2"/>
</dbReference>
<accession>A0A0B6AQ05</accession>
<gene>
    <name evidence="1" type="ORF">BG04_5685</name>
</gene>
<protein>
    <submittedName>
        <fullName evidence="1">Uncharacterized protein</fullName>
    </submittedName>
</protein>
<dbReference type="AlphaFoldDB" id="A0A0B6AQ05"/>
<geneLocation type="plasmid" evidence="1 2">
    <name>pBMV_2</name>
</geneLocation>
<reference evidence="1 2" key="1">
    <citation type="journal article" date="2015" name="Genome Announc.">
        <title>Complete genome sequences for 35 biothreat assay-relevant bacillus species.</title>
        <authorList>
            <person name="Johnson S.L."/>
            <person name="Daligault H.E."/>
            <person name="Davenport K.W."/>
            <person name="Jaissle J."/>
            <person name="Frey K.G."/>
            <person name="Ladner J.T."/>
            <person name="Broomall S.M."/>
            <person name="Bishop-Lilly K.A."/>
            <person name="Bruce D.C."/>
            <person name="Gibbons H.S."/>
            <person name="Coyne S.R."/>
            <person name="Lo C.C."/>
            <person name="Meincke L."/>
            <person name="Munk A.C."/>
            <person name="Koroleva G.I."/>
            <person name="Rosenzweig C.N."/>
            <person name="Palacios G.F."/>
            <person name="Redden C.L."/>
            <person name="Minogue T.D."/>
            <person name="Chain P.S."/>
        </authorList>
    </citation>
    <scope>NUCLEOTIDE SEQUENCE [LARGE SCALE GENOMIC DNA]</scope>
    <source>
        <strain evidence="2">ATCC 14581 / DSM 32 / JCM 2506 / NBRC 15308 / NCIMB 9376 / NCTC 10342 / NRRL B-14308 / VKM B-512</strain>
        <plasmid evidence="1 2">pBMV_2</plasmid>
    </source>
</reference>
<keyword evidence="1" id="KW-0614">Plasmid</keyword>
<evidence type="ECO:0000313" key="2">
    <source>
        <dbReference type="Proteomes" id="UP000031829"/>
    </source>
</evidence>
<evidence type="ECO:0000313" key="1">
    <source>
        <dbReference type="EMBL" id="AJI25561.1"/>
    </source>
</evidence>
<organism evidence="1 2">
    <name type="scientific">Priestia megaterium (strain ATCC 14581 / DSM 32 / CCUG 1817 / JCM 2506 / NBRC 15308 / NCIMB 9376 / NCTC 10342 / NRRL B-14308 / VKM B-512 / Ford 19)</name>
    <name type="common">Bacillus megaterium</name>
    <dbReference type="NCBI Taxonomy" id="1348623"/>
    <lineage>
        <taxon>Bacteria</taxon>
        <taxon>Bacillati</taxon>
        <taxon>Bacillota</taxon>
        <taxon>Bacilli</taxon>
        <taxon>Bacillales</taxon>
        <taxon>Bacillaceae</taxon>
        <taxon>Priestia</taxon>
    </lineage>
</organism>
<dbReference type="HOGENOM" id="CLU_2785257_0_0_9"/>
<proteinExistence type="predicted"/>
<dbReference type="EMBL" id="CP009921">
    <property type="protein sequence ID" value="AJI25561.1"/>
    <property type="molecule type" value="Genomic_DNA"/>
</dbReference>
<dbReference type="KEGG" id="bmeg:BG04_5685"/>
<name>A0A0B6AQ05_PRIM2</name>
<sequence>MEREKNSQKIYIIGIILLYKCKKTHNYVNIGIIIYLLTLSKKEPNSLFNGILFHFFFSKKHYHNNQHR</sequence>